<reference evidence="2 3" key="1">
    <citation type="journal article" date="2017" name="Int. J. Syst. Evol. Microbiol.">
        <title>Arachidicoccus ginsenosidivorans sp. nov., with ginsenoside-converting activity isolated from ginseng cultivating soil.</title>
        <authorList>
            <person name="Siddiqi M.Z."/>
            <person name="Aslam Z."/>
            <person name="Im W.T."/>
        </authorList>
    </citation>
    <scope>NUCLEOTIDE SEQUENCE [LARGE SCALE GENOMIC DNA]</scope>
    <source>
        <strain evidence="2 3">Gsoil 809</strain>
    </source>
</reference>
<keyword evidence="3" id="KW-1185">Reference proteome</keyword>
<dbReference type="EMBL" id="CP042434">
    <property type="protein sequence ID" value="QEC71480.1"/>
    <property type="molecule type" value="Genomic_DNA"/>
</dbReference>
<name>A0A5B8VJ42_9BACT</name>
<protein>
    <submittedName>
        <fullName evidence="2">Uncharacterized protein</fullName>
    </submittedName>
</protein>
<gene>
    <name evidence="2" type="ORF">FSB73_07155</name>
</gene>
<feature type="chain" id="PRO_5022910832" evidence="1">
    <location>
        <begin position="27"/>
        <end position="461"/>
    </location>
</feature>
<dbReference type="SUPFAM" id="SSF102588">
    <property type="entry name" value="LmbE-like"/>
    <property type="match status" value="1"/>
</dbReference>
<evidence type="ECO:0000313" key="3">
    <source>
        <dbReference type="Proteomes" id="UP000321291"/>
    </source>
</evidence>
<dbReference type="Proteomes" id="UP000321291">
    <property type="component" value="Chromosome"/>
</dbReference>
<evidence type="ECO:0000313" key="2">
    <source>
        <dbReference type="EMBL" id="QEC71480.1"/>
    </source>
</evidence>
<proteinExistence type="predicted"/>
<keyword evidence="1" id="KW-0732">Signal</keyword>
<dbReference type="KEGG" id="agi:FSB73_07155"/>
<dbReference type="InterPro" id="IPR024078">
    <property type="entry name" value="LmbE-like_dom_sf"/>
</dbReference>
<sequence length="461" mass="50964">MKKRKCNWALTVILLGVLLIATKSNAQNGSYQQRTNTLNRLETLLTGRKLLYVSFLPSQENTQLLITAQKKDHYTTGVFWMSRGEGMHNYNGPEKGIDLGVIHVAEMENAARLGGFIPFVSSIQDLGAMDTANINLTISTDRLTLDLAAVIRKFRPDVLVVGHMQDTTLTTINNLSGVNYWMDSVCIKACALASGRLKGHLENKLLSPFEVSCVLGDNSPILSVIEQNVADDDSLASSDDPVNKNKGAYVINLSAMDSASGKSFRRLAAESKQAYRSVFPDSSLELASIPLIAGRSAKALVSLGKKQNLEKADDGHRDFDLLFTNMSKDSRSHKKIGIWPRLAVLATQRPGRMMDIDGMQKQLRLLHEMLLENKSDKAKKILYPLLDSLRLYESELEKEDTELAGSDLKWVAAQLKTIEQNLSGIGLWATSDRELGCLVRSSDSRLPCRVTPLYSGCWCQG</sequence>
<dbReference type="AlphaFoldDB" id="A0A5B8VJ42"/>
<accession>A0A5B8VJ42</accession>
<dbReference type="RefSeq" id="WP_146780858.1">
    <property type="nucleotide sequence ID" value="NZ_CP042434.1"/>
</dbReference>
<dbReference type="Gene3D" id="3.40.50.10320">
    <property type="entry name" value="LmbE-like"/>
    <property type="match status" value="1"/>
</dbReference>
<organism evidence="2 3">
    <name type="scientific">Arachidicoccus ginsenosidivorans</name>
    <dbReference type="NCBI Taxonomy" id="496057"/>
    <lineage>
        <taxon>Bacteria</taxon>
        <taxon>Pseudomonadati</taxon>
        <taxon>Bacteroidota</taxon>
        <taxon>Chitinophagia</taxon>
        <taxon>Chitinophagales</taxon>
        <taxon>Chitinophagaceae</taxon>
        <taxon>Arachidicoccus</taxon>
    </lineage>
</organism>
<feature type="signal peptide" evidence="1">
    <location>
        <begin position="1"/>
        <end position="26"/>
    </location>
</feature>
<evidence type="ECO:0000256" key="1">
    <source>
        <dbReference type="SAM" id="SignalP"/>
    </source>
</evidence>